<organism evidence="3 4">
    <name type="scientific">Paraburkholderia piptadeniae</name>
    <dbReference type="NCBI Taxonomy" id="1701573"/>
    <lineage>
        <taxon>Bacteria</taxon>
        <taxon>Pseudomonadati</taxon>
        <taxon>Pseudomonadota</taxon>
        <taxon>Betaproteobacteria</taxon>
        <taxon>Burkholderiales</taxon>
        <taxon>Burkholderiaceae</taxon>
        <taxon>Paraburkholderia</taxon>
    </lineage>
</organism>
<dbReference type="Pfam" id="PF01757">
    <property type="entry name" value="Acyl_transf_3"/>
    <property type="match status" value="1"/>
</dbReference>
<feature type="domain" description="Acyltransferase 3" evidence="2">
    <location>
        <begin position="125"/>
        <end position="429"/>
    </location>
</feature>
<evidence type="ECO:0000313" key="3">
    <source>
        <dbReference type="EMBL" id="SIT36543.1"/>
    </source>
</evidence>
<feature type="transmembrane region" description="Helical" evidence="1">
    <location>
        <begin position="273"/>
        <end position="292"/>
    </location>
</feature>
<dbReference type="AlphaFoldDB" id="A0A1N7RN93"/>
<feature type="transmembrane region" description="Helical" evidence="1">
    <location>
        <begin position="184"/>
        <end position="202"/>
    </location>
</feature>
<accession>A0A1N7RN93</accession>
<proteinExistence type="predicted"/>
<dbReference type="EMBL" id="CYGY02000009">
    <property type="protein sequence ID" value="SIT36543.1"/>
    <property type="molecule type" value="Genomic_DNA"/>
</dbReference>
<feature type="transmembrane region" description="Helical" evidence="1">
    <location>
        <begin position="411"/>
        <end position="430"/>
    </location>
</feature>
<name>A0A1N7RN93_9BURK</name>
<comment type="caution">
    <text evidence="3">The sequence shown here is derived from an EMBL/GenBank/DDBJ whole genome shotgun (WGS) entry which is preliminary data.</text>
</comment>
<keyword evidence="1" id="KW-0472">Membrane</keyword>
<keyword evidence="1" id="KW-1133">Transmembrane helix</keyword>
<dbReference type="GO" id="GO:0016747">
    <property type="term" value="F:acyltransferase activity, transferring groups other than amino-acyl groups"/>
    <property type="evidence" value="ECO:0007669"/>
    <property type="project" value="InterPro"/>
</dbReference>
<reference evidence="3" key="1">
    <citation type="submission" date="2016-12" db="EMBL/GenBank/DDBJ databases">
        <authorList>
            <person name="Moulin L."/>
        </authorList>
    </citation>
    <scope>NUCLEOTIDE SEQUENCE [LARGE SCALE GENOMIC DNA]</scope>
    <source>
        <strain evidence="3">STM 7183</strain>
    </source>
</reference>
<feature type="transmembrane region" description="Helical" evidence="1">
    <location>
        <begin position="236"/>
        <end position="261"/>
    </location>
</feature>
<dbReference type="InterPro" id="IPR045851">
    <property type="entry name" value="AMP-bd_C_sf"/>
</dbReference>
<evidence type="ECO:0000256" key="1">
    <source>
        <dbReference type="SAM" id="Phobius"/>
    </source>
</evidence>
<evidence type="ECO:0000313" key="4">
    <source>
        <dbReference type="Proteomes" id="UP000195569"/>
    </source>
</evidence>
<keyword evidence="4" id="KW-1185">Reference proteome</keyword>
<protein>
    <recommendedName>
        <fullName evidence="2">Acyltransferase 3 domain-containing protein</fullName>
    </recommendedName>
</protein>
<evidence type="ECO:0000259" key="2">
    <source>
        <dbReference type="Pfam" id="PF01757"/>
    </source>
</evidence>
<dbReference type="Gene3D" id="3.30.300.30">
    <property type="match status" value="1"/>
</dbReference>
<gene>
    <name evidence="3" type="ORF">BN2476_90129</name>
</gene>
<feature type="transmembrane region" description="Helical" evidence="1">
    <location>
        <begin position="145"/>
        <end position="163"/>
    </location>
</feature>
<dbReference type="Proteomes" id="UP000195569">
    <property type="component" value="Unassembled WGS sequence"/>
</dbReference>
<dbReference type="SUPFAM" id="SSF56801">
    <property type="entry name" value="Acetyl-CoA synthetase-like"/>
    <property type="match status" value="1"/>
</dbReference>
<sequence length="454" mass="49364">MVPARVHFLDGPPLLPNGKVDRLALKRLAQAHTPMPAVVESAPQSGEEAALIGKWAAIFPGETLSARNTFKSLGGDSLSYVEAYLAAEALPGTLPADWADQPIARLARLRRTGHSFWAVIDSTIVIRCVAILMIIAYHAQLFPGGNGLTSVFFLISGYVFGTLKLPADLREFRAADSLSAMKRIFVPALVFALLTCAIKVALGKRFPTEALQFYANWIDYAELTAHGGQVEPLASIFWYVDSLLQVIALTTLAALAAKFLSRAASVTIRATRFAVCLFALGVVLRVAFLLALHPEYFRTGIEELSVWQLSSLGNLAPFALGMTLTQWIRGGNRVMATIVLLAYGLVDAQIFGLYRGLAMAFTGLCMVWQPTIRVPRFAARFIRTIAGSALFIYLSHQIFFATANGLLRKEMLVVDLLAGILGGVAVSLLWSRFERGLNAMGGFVLRMTGVDRQG</sequence>
<dbReference type="InterPro" id="IPR002656">
    <property type="entry name" value="Acyl_transf_3_dom"/>
</dbReference>
<keyword evidence="1" id="KW-0812">Transmembrane</keyword>
<feature type="transmembrane region" description="Helical" evidence="1">
    <location>
        <begin position="381"/>
        <end position="399"/>
    </location>
</feature>
<feature type="transmembrane region" description="Helical" evidence="1">
    <location>
        <begin position="115"/>
        <end position="139"/>
    </location>
</feature>